<feature type="chain" id="PRO_5019148993" evidence="1">
    <location>
        <begin position="24"/>
        <end position="115"/>
    </location>
</feature>
<organism evidence="2 3">
    <name type="scientific">Mangrovimonas spongiae</name>
    <dbReference type="NCBI Taxonomy" id="2494697"/>
    <lineage>
        <taxon>Bacteria</taxon>
        <taxon>Pseudomonadati</taxon>
        <taxon>Bacteroidota</taxon>
        <taxon>Flavobacteriia</taxon>
        <taxon>Flavobacteriales</taxon>
        <taxon>Flavobacteriaceae</taxon>
        <taxon>Mangrovimonas</taxon>
    </lineage>
</organism>
<name>A0A428JY98_9FLAO</name>
<feature type="signal peptide" evidence="1">
    <location>
        <begin position="1"/>
        <end position="23"/>
    </location>
</feature>
<dbReference type="OrthoDB" id="1444407at2"/>
<dbReference type="EMBL" id="RWBG01000004">
    <property type="protein sequence ID" value="RSK39102.1"/>
    <property type="molecule type" value="Genomic_DNA"/>
</dbReference>
<dbReference type="Proteomes" id="UP000270620">
    <property type="component" value="Unassembled WGS sequence"/>
</dbReference>
<keyword evidence="1" id="KW-0732">Signal</keyword>
<dbReference type="RefSeq" id="WP_125468076.1">
    <property type="nucleotide sequence ID" value="NZ_RWBG01000004.1"/>
</dbReference>
<comment type="caution">
    <text evidence="2">The sequence shown here is derived from an EMBL/GenBank/DDBJ whole genome shotgun (WGS) entry which is preliminary data.</text>
</comment>
<evidence type="ECO:0000313" key="3">
    <source>
        <dbReference type="Proteomes" id="UP000270620"/>
    </source>
</evidence>
<gene>
    <name evidence="2" type="ORF">EJA19_09170</name>
</gene>
<evidence type="ECO:0000256" key="1">
    <source>
        <dbReference type="SAM" id="SignalP"/>
    </source>
</evidence>
<evidence type="ECO:0000313" key="2">
    <source>
        <dbReference type="EMBL" id="RSK39102.1"/>
    </source>
</evidence>
<keyword evidence="3" id="KW-1185">Reference proteome</keyword>
<proteinExistence type="predicted"/>
<sequence>MKKYLSLLSFIAFLFIGMQSSVAQDNVRAEAIAKEKTYNLHQLVALSGQQQGEVFKVLVNAEQNLAELNKMNNSNAIKSDGRESINKTIDAELKKILTEEQYVTYKKSLVKEKKK</sequence>
<accession>A0A428JY98</accession>
<dbReference type="AlphaFoldDB" id="A0A428JY98"/>
<reference evidence="2 3" key="1">
    <citation type="submission" date="2018-12" db="EMBL/GenBank/DDBJ databases">
        <title>Mangrovimonas spongiae sp. nov., a novel member of the genus Mangrovimonas isolated from marine sponge.</title>
        <authorList>
            <person name="Zhuang L."/>
            <person name="Luo L."/>
        </authorList>
    </citation>
    <scope>NUCLEOTIDE SEQUENCE [LARGE SCALE GENOMIC DNA]</scope>
    <source>
        <strain evidence="2 3">HN-E26</strain>
    </source>
</reference>
<protein>
    <submittedName>
        <fullName evidence="2">Uncharacterized protein</fullName>
    </submittedName>
</protein>